<gene>
    <name evidence="6" type="ORF">GCM10009411_31310</name>
</gene>
<name>A0ABQ2RI89_9GAMM</name>
<evidence type="ECO:0000256" key="4">
    <source>
        <dbReference type="PROSITE-ProRule" id="PRU00335"/>
    </source>
</evidence>
<keyword evidence="2 4" id="KW-0238">DNA-binding</keyword>
<dbReference type="RefSeq" id="WP_160055788.1">
    <property type="nucleotide sequence ID" value="NZ_BMQX01000026.1"/>
</dbReference>
<keyword evidence="7" id="KW-1185">Reference proteome</keyword>
<dbReference type="PROSITE" id="PS50977">
    <property type="entry name" value="HTH_TETR_2"/>
    <property type="match status" value="1"/>
</dbReference>
<dbReference type="InterPro" id="IPR009057">
    <property type="entry name" value="Homeodomain-like_sf"/>
</dbReference>
<organism evidence="6 7">
    <name type="scientific">Shewanella litoralis</name>
    <dbReference type="NCBI Taxonomy" id="2282700"/>
    <lineage>
        <taxon>Bacteria</taxon>
        <taxon>Pseudomonadati</taxon>
        <taxon>Pseudomonadota</taxon>
        <taxon>Gammaproteobacteria</taxon>
        <taxon>Alteromonadales</taxon>
        <taxon>Shewanellaceae</taxon>
        <taxon>Shewanella</taxon>
    </lineage>
</organism>
<dbReference type="SUPFAM" id="SSF46689">
    <property type="entry name" value="Homeodomain-like"/>
    <property type="match status" value="1"/>
</dbReference>
<comment type="caution">
    <text evidence="6">The sequence shown here is derived from an EMBL/GenBank/DDBJ whole genome shotgun (WGS) entry which is preliminary data.</text>
</comment>
<dbReference type="PANTHER" id="PTHR30055:SF234">
    <property type="entry name" value="HTH-TYPE TRANSCRIPTIONAL REGULATOR BETI"/>
    <property type="match status" value="1"/>
</dbReference>
<evidence type="ECO:0000259" key="5">
    <source>
        <dbReference type="PROSITE" id="PS50977"/>
    </source>
</evidence>
<evidence type="ECO:0000256" key="3">
    <source>
        <dbReference type="ARBA" id="ARBA00023163"/>
    </source>
</evidence>
<dbReference type="Gene3D" id="1.10.357.10">
    <property type="entry name" value="Tetracycline Repressor, domain 2"/>
    <property type="match status" value="1"/>
</dbReference>
<feature type="domain" description="HTH tetR-type" evidence="5">
    <location>
        <begin position="5"/>
        <end position="65"/>
    </location>
</feature>
<dbReference type="InterPro" id="IPR050109">
    <property type="entry name" value="HTH-type_TetR-like_transc_reg"/>
</dbReference>
<keyword evidence="1" id="KW-0805">Transcription regulation</keyword>
<dbReference type="EMBL" id="BMQX01000026">
    <property type="protein sequence ID" value="GGQ29321.1"/>
    <property type="molecule type" value="Genomic_DNA"/>
</dbReference>
<evidence type="ECO:0000256" key="1">
    <source>
        <dbReference type="ARBA" id="ARBA00023015"/>
    </source>
</evidence>
<evidence type="ECO:0000313" key="6">
    <source>
        <dbReference type="EMBL" id="GGQ29321.1"/>
    </source>
</evidence>
<dbReference type="Pfam" id="PF00440">
    <property type="entry name" value="TetR_N"/>
    <property type="match status" value="1"/>
</dbReference>
<dbReference type="Proteomes" id="UP000619118">
    <property type="component" value="Unassembled WGS sequence"/>
</dbReference>
<protein>
    <recommendedName>
        <fullName evidence="5">HTH tetR-type domain-containing protein</fullName>
    </recommendedName>
</protein>
<accession>A0ABQ2RI89</accession>
<dbReference type="PANTHER" id="PTHR30055">
    <property type="entry name" value="HTH-TYPE TRANSCRIPTIONAL REGULATOR RUTR"/>
    <property type="match status" value="1"/>
</dbReference>
<reference evidence="7" key="1">
    <citation type="journal article" date="2019" name="Int. J. Syst. Evol. Microbiol.">
        <title>The Global Catalogue of Microorganisms (GCM) 10K type strain sequencing project: providing services to taxonomists for standard genome sequencing and annotation.</title>
        <authorList>
            <consortium name="The Broad Institute Genomics Platform"/>
            <consortium name="The Broad Institute Genome Sequencing Center for Infectious Disease"/>
            <person name="Wu L."/>
            <person name="Ma J."/>
        </authorList>
    </citation>
    <scope>NUCLEOTIDE SEQUENCE [LARGE SCALE GENOMIC DNA]</scope>
    <source>
        <strain evidence="7">JCM 32306</strain>
    </source>
</reference>
<evidence type="ECO:0000256" key="2">
    <source>
        <dbReference type="ARBA" id="ARBA00023125"/>
    </source>
</evidence>
<sequence>MTAELSTREKLIHHARLRFWSKGYSNVSLREISRAAGVDVALVSRNFGGKQGLFEATLEGALVADGLPQSGIAELVDMTVSIMASTPKDEEQPSIIRLIQMNAHDETVGELVREQQKIAMQNYLEQVIGNKTRAALFMVVLLGISMAEASLHLTGIAKPESQEYEKQLRHMLSAALSY</sequence>
<evidence type="ECO:0000313" key="7">
    <source>
        <dbReference type="Proteomes" id="UP000619118"/>
    </source>
</evidence>
<keyword evidence="3" id="KW-0804">Transcription</keyword>
<dbReference type="InterPro" id="IPR001647">
    <property type="entry name" value="HTH_TetR"/>
</dbReference>
<feature type="DNA-binding region" description="H-T-H motif" evidence="4">
    <location>
        <begin position="28"/>
        <end position="47"/>
    </location>
</feature>
<proteinExistence type="predicted"/>